<dbReference type="GO" id="GO:0016787">
    <property type="term" value="F:hydrolase activity"/>
    <property type="evidence" value="ECO:0007669"/>
    <property type="project" value="UniProtKB-KW"/>
</dbReference>
<keyword evidence="1" id="KW-0808">Transferase</keyword>
<keyword evidence="8" id="KW-0863">Zinc-finger</keyword>
<dbReference type="InterPro" id="IPR003308">
    <property type="entry name" value="Integrase_Zn-bd_dom_N"/>
</dbReference>
<accession>A0A7K7J7P2</accession>
<gene>
    <name evidence="10" type="primary">Ervk19_4</name>
    <name evidence="10" type="ORF">LOXCUR_R16459</name>
</gene>
<evidence type="ECO:0000313" key="10">
    <source>
        <dbReference type="EMBL" id="NWZ02296.1"/>
    </source>
</evidence>
<keyword evidence="3" id="KW-0540">Nuclease</keyword>
<dbReference type="PANTHER" id="PTHR41694">
    <property type="entry name" value="ENDOGENOUS RETROVIRUS GROUP K MEMBER POL PROTEIN"/>
    <property type="match status" value="1"/>
</dbReference>
<evidence type="ECO:0000256" key="1">
    <source>
        <dbReference type="ARBA" id="ARBA00022679"/>
    </source>
</evidence>
<name>A0A7K7J7P2_LOXCU</name>
<keyword evidence="11" id="KW-1185">Reference proteome</keyword>
<keyword evidence="2" id="KW-0548">Nucleotidyltransferase</keyword>
<dbReference type="InterPro" id="IPR017856">
    <property type="entry name" value="Integrase-like_N"/>
</dbReference>
<evidence type="ECO:0000256" key="7">
    <source>
        <dbReference type="ARBA" id="ARBA00022918"/>
    </source>
</evidence>
<dbReference type="Proteomes" id="UP000564784">
    <property type="component" value="Unassembled WGS sequence"/>
</dbReference>
<evidence type="ECO:0000256" key="4">
    <source>
        <dbReference type="ARBA" id="ARBA00022723"/>
    </source>
</evidence>
<dbReference type="GO" id="GO:0004519">
    <property type="term" value="F:endonuclease activity"/>
    <property type="evidence" value="ECO:0007669"/>
    <property type="project" value="UniProtKB-KW"/>
</dbReference>
<evidence type="ECO:0000256" key="5">
    <source>
        <dbReference type="ARBA" id="ARBA00022759"/>
    </source>
</evidence>
<dbReference type="Pfam" id="PF02022">
    <property type="entry name" value="Integrase_Zn"/>
    <property type="match status" value="1"/>
</dbReference>
<protein>
    <submittedName>
        <fullName evidence="10">POK19 protein</fullName>
    </submittedName>
</protein>
<dbReference type="GO" id="GO:0035613">
    <property type="term" value="F:RNA stem-loop binding"/>
    <property type="evidence" value="ECO:0007669"/>
    <property type="project" value="TreeGrafter"/>
</dbReference>
<dbReference type="AlphaFoldDB" id="A0A7K7J7P2"/>
<dbReference type="Gene3D" id="1.10.10.200">
    <property type="match status" value="1"/>
</dbReference>
<evidence type="ECO:0000256" key="2">
    <source>
        <dbReference type="ARBA" id="ARBA00022695"/>
    </source>
</evidence>
<feature type="domain" description="Integrase-type" evidence="9">
    <location>
        <begin position="10"/>
        <end position="51"/>
    </location>
</feature>
<keyword evidence="7" id="KW-0695">RNA-directed DNA polymerase</keyword>
<evidence type="ECO:0000259" key="9">
    <source>
        <dbReference type="PROSITE" id="PS50876"/>
    </source>
</evidence>
<dbReference type="PANTHER" id="PTHR41694:SF3">
    <property type="entry name" value="RNA-DIRECTED DNA POLYMERASE-RELATED"/>
    <property type="match status" value="1"/>
</dbReference>
<feature type="non-terminal residue" evidence="10">
    <location>
        <position position="1"/>
    </location>
</feature>
<keyword evidence="8" id="KW-0862">Zinc</keyword>
<keyword evidence="5" id="KW-0255">Endonuclease</keyword>
<evidence type="ECO:0000313" key="11">
    <source>
        <dbReference type="Proteomes" id="UP000564784"/>
    </source>
</evidence>
<evidence type="ECO:0000256" key="3">
    <source>
        <dbReference type="ARBA" id="ARBA00022722"/>
    </source>
</evidence>
<dbReference type="GO" id="GO:0008270">
    <property type="term" value="F:zinc ion binding"/>
    <property type="evidence" value="ECO:0007669"/>
    <property type="project" value="UniProtKB-KW"/>
</dbReference>
<dbReference type="GO" id="GO:0003964">
    <property type="term" value="F:RNA-directed DNA polymerase activity"/>
    <property type="evidence" value="ECO:0007669"/>
    <property type="project" value="UniProtKB-KW"/>
</dbReference>
<evidence type="ECO:0000256" key="8">
    <source>
        <dbReference type="PROSITE-ProRule" id="PRU00450"/>
    </source>
</evidence>
<dbReference type="SUPFAM" id="SSF46919">
    <property type="entry name" value="N-terminal Zn binding domain of HIV integrase"/>
    <property type="match status" value="1"/>
</dbReference>
<reference evidence="10 11" key="1">
    <citation type="submission" date="2019-09" db="EMBL/GenBank/DDBJ databases">
        <title>Bird 10,000 Genomes (B10K) Project - Family phase.</title>
        <authorList>
            <person name="Zhang G."/>
        </authorList>
    </citation>
    <scope>NUCLEOTIDE SEQUENCE [LARGE SCALE GENOMIC DNA]</scope>
    <source>
        <strain evidence="10">OUT-0011</strain>
        <tissue evidence="10">Muscle</tissue>
    </source>
</reference>
<dbReference type="OrthoDB" id="9381447at2759"/>
<dbReference type="EMBL" id="VZSM01006276">
    <property type="protein sequence ID" value="NWZ02296.1"/>
    <property type="molecule type" value="Genomic_DNA"/>
</dbReference>
<proteinExistence type="predicted"/>
<evidence type="ECO:0000256" key="6">
    <source>
        <dbReference type="ARBA" id="ARBA00022801"/>
    </source>
</evidence>
<sequence>MAVQTANVPNIFAQAKLSHAFFHQNVSVFIRMFKLSKDQAKAIVVTCPSCQNYQTPSMGTGVNPRGLNSCPLWQTDVA</sequence>
<feature type="non-terminal residue" evidence="10">
    <location>
        <position position="78"/>
    </location>
</feature>
<organism evidence="10 11">
    <name type="scientific">Loxia curvirostra</name>
    <name type="common">Red crossbill</name>
    <dbReference type="NCBI Taxonomy" id="64802"/>
    <lineage>
        <taxon>Eukaryota</taxon>
        <taxon>Metazoa</taxon>
        <taxon>Chordata</taxon>
        <taxon>Craniata</taxon>
        <taxon>Vertebrata</taxon>
        <taxon>Euteleostomi</taxon>
        <taxon>Archelosauria</taxon>
        <taxon>Archosauria</taxon>
        <taxon>Dinosauria</taxon>
        <taxon>Saurischia</taxon>
        <taxon>Theropoda</taxon>
        <taxon>Coelurosauria</taxon>
        <taxon>Aves</taxon>
        <taxon>Neognathae</taxon>
        <taxon>Neoaves</taxon>
        <taxon>Telluraves</taxon>
        <taxon>Australaves</taxon>
        <taxon>Passeriformes</taxon>
        <taxon>Passeroidea</taxon>
        <taxon>Fringillidae</taxon>
        <taxon>Carduelinae</taxon>
        <taxon>Loxia</taxon>
    </lineage>
</organism>
<dbReference type="PROSITE" id="PS50876">
    <property type="entry name" value="ZF_INTEGRASE"/>
    <property type="match status" value="1"/>
</dbReference>
<keyword evidence="4" id="KW-0479">Metal-binding</keyword>
<keyword evidence="6" id="KW-0378">Hydrolase</keyword>
<comment type="caution">
    <text evidence="10">The sequence shown here is derived from an EMBL/GenBank/DDBJ whole genome shotgun (WGS) entry which is preliminary data.</text>
</comment>